<dbReference type="Gramene" id="OB01G30800.1">
    <property type="protein sequence ID" value="OB01G30800.1"/>
    <property type="gene ID" value="OB01G30800"/>
</dbReference>
<accession>J3L1H4</accession>
<evidence type="ECO:0000313" key="1">
    <source>
        <dbReference type="EnsemblPlants" id="OB01G30800.1"/>
    </source>
</evidence>
<proteinExistence type="predicted"/>
<dbReference type="HOGENOM" id="CLU_1559251_0_0_1"/>
<keyword evidence="2" id="KW-1185">Reference proteome</keyword>
<dbReference type="EnsemblPlants" id="OB01G30800.1">
    <property type="protein sequence ID" value="OB01G30800.1"/>
    <property type="gene ID" value="OB01G30800"/>
</dbReference>
<name>J3L1H4_ORYBR</name>
<dbReference type="AlphaFoldDB" id="J3L1H4"/>
<reference evidence="1" key="1">
    <citation type="journal article" date="2013" name="Nat. Commun.">
        <title>Whole-genome sequencing of Oryza brachyantha reveals mechanisms underlying Oryza genome evolution.</title>
        <authorList>
            <person name="Chen J."/>
            <person name="Huang Q."/>
            <person name="Gao D."/>
            <person name="Wang J."/>
            <person name="Lang Y."/>
            <person name="Liu T."/>
            <person name="Li B."/>
            <person name="Bai Z."/>
            <person name="Luis Goicoechea J."/>
            <person name="Liang C."/>
            <person name="Chen C."/>
            <person name="Zhang W."/>
            <person name="Sun S."/>
            <person name="Liao Y."/>
            <person name="Zhang X."/>
            <person name="Yang L."/>
            <person name="Song C."/>
            <person name="Wang M."/>
            <person name="Shi J."/>
            <person name="Liu G."/>
            <person name="Liu J."/>
            <person name="Zhou H."/>
            <person name="Zhou W."/>
            <person name="Yu Q."/>
            <person name="An N."/>
            <person name="Chen Y."/>
            <person name="Cai Q."/>
            <person name="Wang B."/>
            <person name="Liu B."/>
            <person name="Min J."/>
            <person name="Huang Y."/>
            <person name="Wu H."/>
            <person name="Li Z."/>
            <person name="Zhang Y."/>
            <person name="Yin Y."/>
            <person name="Song W."/>
            <person name="Jiang J."/>
            <person name="Jackson S.A."/>
            <person name="Wing R.A."/>
            <person name="Wang J."/>
            <person name="Chen M."/>
        </authorList>
    </citation>
    <scope>NUCLEOTIDE SEQUENCE [LARGE SCALE GENOMIC DNA]</scope>
    <source>
        <strain evidence="1">cv. IRGC 101232</strain>
    </source>
</reference>
<reference evidence="1" key="2">
    <citation type="submission" date="2013-04" db="UniProtKB">
        <authorList>
            <consortium name="EnsemblPlants"/>
        </authorList>
    </citation>
    <scope>IDENTIFICATION</scope>
</reference>
<evidence type="ECO:0000313" key="2">
    <source>
        <dbReference type="Proteomes" id="UP000006038"/>
    </source>
</evidence>
<organism evidence="1">
    <name type="scientific">Oryza brachyantha</name>
    <name type="common">malo sina</name>
    <dbReference type="NCBI Taxonomy" id="4533"/>
    <lineage>
        <taxon>Eukaryota</taxon>
        <taxon>Viridiplantae</taxon>
        <taxon>Streptophyta</taxon>
        <taxon>Embryophyta</taxon>
        <taxon>Tracheophyta</taxon>
        <taxon>Spermatophyta</taxon>
        <taxon>Magnoliopsida</taxon>
        <taxon>Liliopsida</taxon>
        <taxon>Poales</taxon>
        <taxon>Poaceae</taxon>
        <taxon>BOP clade</taxon>
        <taxon>Oryzoideae</taxon>
        <taxon>Oryzeae</taxon>
        <taxon>Oryzinae</taxon>
        <taxon>Oryza</taxon>
    </lineage>
</organism>
<protein>
    <submittedName>
        <fullName evidence="1">Uncharacterized protein</fullName>
    </submittedName>
</protein>
<dbReference type="Proteomes" id="UP000006038">
    <property type="component" value="Chromosome 1"/>
</dbReference>
<sequence>MEGMEGARDIAATPRSFSSLQGEAGSLGSWKGVEMEGRNAWRRFGHTHAPPLWIRVCGASVPLPLPARPSRHPSSLSLSLSLSTPRRQRLWRLPLLAGAAELIARWRAGLRFVRFAGTRHGRSTFRHSAPCDCPCQPRVHLSFAYTRRQEQWCVRVKFILANTVIIQIALGE</sequence>